<evidence type="ECO:0000313" key="2">
    <source>
        <dbReference type="Proteomes" id="UP001066276"/>
    </source>
</evidence>
<sequence>MHAWLCHIYEDQALQQARGRKAAVVPLPKHSPMGVVLVRFQELMDDLGVPLAPKKTEGHSTVLSFLRIELDTEHMEARLPLGKKEAMLALMAALLAKEKVRVKKV</sequence>
<comment type="caution">
    <text evidence="1">The sequence shown here is derived from an EMBL/GenBank/DDBJ whole genome shotgun (WGS) entry which is preliminary data.</text>
</comment>
<proteinExistence type="predicted"/>
<dbReference type="AlphaFoldDB" id="A0AAV7VJ81"/>
<organism evidence="1 2">
    <name type="scientific">Pleurodeles waltl</name>
    <name type="common">Iberian ribbed newt</name>
    <dbReference type="NCBI Taxonomy" id="8319"/>
    <lineage>
        <taxon>Eukaryota</taxon>
        <taxon>Metazoa</taxon>
        <taxon>Chordata</taxon>
        <taxon>Craniata</taxon>
        <taxon>Vertebrata</taxon>
        <taxon>Euteleostomi</taxon>
        <taxon>Amphibia</taxon>
        <taxon>Batrachia</taxon>
        <taxon>Caudata</taxon>
        <taxon>Salamandroidea</taxon>
        <taxon>Salamandridae</taxon>
        <taxon>Pleurodelinae</taxon>
        <taxon>Pleurodeles</taxon>
    </lineage>
</organism>
<protein>
    <submittedName>
        <fullName evidence="1">Uncharacterized protein</fullName>
    </submittedName>
</protein>
<accession>A0AAV7VJ81</accession>
<dbReference type="Proteomes" id="UP001066276">
    <property type="component" value="Chromosome 2_1"/>
</dbReference>
<keyword evidence="2" id="KW-1185">Reference proteome</keyword>
<dbReference type="EMBL" id="JANPWB010000003">
    <property type="protein sequence ID" value="KAJ1201708.1"/>
    <property type="molecule type" value="Genomic_DNA"/>
</dbReference>
<name>A0AAV7VJ81_PLEWA</name>
<evidence type="ECO:0000313" key="1">
    <source>
        <dbReference type="EMBL" id="KAJ1201708.1"/>
    </source>
</evidence>
<gene>
    <name evidence="1" type="ORF">NDU88_005514</name>
</gene>
<reference evidence="1" key="1">
    <citation type="journal article" date="2022" name="bioRxiv">
        <title>Sequencing and chromosome-scale assembly of the giantPleurodeles waltlgenome.</title>
        <authorList>
            <person name="Brown T."/>
            <person name="Elewa A."/>
            <person name="Iarovenko S."/>
            <person name="Subramanian E."/>
            <person name="Araus A.J."/>
            <person name="Petzold A."/>
            <person name="Susuki M."/>
            <person name="Suzuki K.-i.T."/>
            <person name="Hayashi T."/>
            <person name="Toyoda A."/>
            <person name="Oliveira C."/>
            <person name="Osipova E."/>
            <person name="Leigh N.D."/>
            <person name="Simon A."/>
            <person name="Yun M.H."/>
        </authorList>
    </citation>
    <scope>NUCLEOTIDE SEQUENCE</scope>
    <source>
        <strain evidence="1">20211129_DDA</strain>
        <tissue evidence="1">Liver</tissue>
    </source>
</reference>